<dbReference type="PANTHER" id="PTHR24070">
    <property type="entry name" value="RAS, DI-RAS, AND RHEB FAMILY MEMBERS OF SMALL GTPASE SUPERFAMILY"/>
    <property type="match status" value="1"/>
</dbReference>
<dbReference type="InterPro" id="IPR001806">
    <property type="entry name" value="Small_GTPase"/>
</dbReference>
<feature type="compositionally biased region" description="Polar residues" evidence="3">
    <location>
        <begin position="1"/>
        <end position="14"/>
    </location>
</feature>
<dbReference type="GO" id="GO:0007165">
    <property type="term" value="P:signal transduction"/>
    <property type="evidence" value="ECO:0007669"/>
    <property type="project" value="InterPro"/>
</dbReference>
<evidence type="ECO:0000256" key="1">
    <source>
        <dbReference type="ARBA" id="ARBA00022741"/>
    </source>
</evidence>
<reference evidence="4" key="1">
    <citation type="journal article" date="2023" name="Mol. Phylogenet. Evol.">
        <title>Genome-scale phylogeny and comparative genomics of the fungal order Sordariales.</title>
        <authorList>
            <person name="Hensen N."/>
            <person name="Bonometti L."/>
            <person name="Westerberg I."/>
            <person name="Brannstrom I.O."/>
            <person name="Guillou S."/>
            <person name="Cros-Aarteil S."/>
            <person name="Calhoun S."/>
            <person name="Haridas S."/>
            <person name="Kuo A."/>
            <person name="Mondo S."/>
            <person name="Pangilinan J."/>
            <person name="Riley R."/>
            <person name="LaButti K."/>
            <person name="Andreopoulos B."/>
            <person name="Lipzen A."/>
            <person name="Chen C."/>
            <person name="Yan M."/>
            <person name="Daum C."/>
            <person name="Ng V."/>
            <person name="Clum A."/>
            <person name="Steindorff A."/>
            <person name="Ohm R.A."/>
            <person name="Martin F."/>
            <person name="Silar P."/>
            <person name="Natvig D.O."/>
            <person name="Lalanne C."/>
            <person name="Gautier V."/>
            <person name="Ament-Velasquez S.L."/>
            <person name="Kruys A."/>
            <person name="Hutchinson M.I."/>
            <person name="Powell A.J."/>
            <person name="Barry K."/>
            <person name="Miller A.N."/>
            <person name="Grigoriev I.V."/>
            <person name="Debuchy R."/>
            <person name="Gladieux P."/>
            <person name="Hiltunen Thoren M."/>
            <person name="Johannesson H."/>
        </authorList>
    </citation>
    <scope>NUCLEOTIDE SEQUENCE</scope>
    <source>
        <strain evidence="4">CBS 538.74</strain>
    </source>
</reference>
<dbReference type="SMART" id="SM00173">
    <property type="entry name" value="RAS"/>
    <property type="match status" value="1"/>
</dbReference>
<dbReference type="Gene3D" id="3.40.50.300">
    <property type="entry name" value="P-loop containing nucleotide triphosphate hydrolases"/>
    <property type="match status" value="1"/>
</dbReference>
<dbReference type="SUPFAM" id="SSF52540">
    <property type="entry name" value="P-loop containing nucleoside triphosphate hydrolases"/>
    <property type="match status" value="2"/>
</dbReference>
<dbReference type="AlphaFoldDB" id="A0AAN6VMM3"/>
<dbReference type="InterPro" id="IPR020849">
    <property type="entry name" value="Small_GTPase_Ras-type"/>
</dbReference>
<evidence type="ECO:0000256" key="3">
    <source>
        <dbReference type="SAM" id="MobiDB-lite"/>
    </source>
</evidence>
<accession>A0AAN6VMM3</accession>
<evidence type="ECO:0000313" key="5">
    <source>
        <dbReference type="Proteomes" id="UP001302745"/>
    </source>
</evidence>
<evidence type="ECO:0000256" key="2">
    <source>
        <dbReference type="ARBA" id="ARBA00023134"/>
    </source>
</evidence>
<dbReference type="InterPro" id="IPR027417">
    <property type="entry name" value="P-loop_NTPase"/>
</dbReference>
<evidence type="ECO:0000313" key="4">
    <source>
        <dbReference type="EMBL" id="KAK4153581.1"/>
    </source>
</evidence>
<protein>
    <submittedName>
        <fullName evidence="4">Uncharacterized protein</fullName>
    </submittedName>
</protein>
<dbReference type="GO" id="GO:0016020">
    <property type="term" value="C:membrane"/>
    <property type="evidence" value="ECO:0007669"/>
    <property type="project" value="InterPro"/>
</dbReference>
<keyword evidence="1" id="KW-0547">Nucleotide-binding</keyword>
<feature type="region of interest" description="Disordered" evidence="3">
    <location>
        <begin position="1"/>
        <end position="22"/>
    </location>
</feature>
<dbReference type="Proteomes" id="UP001302745">
    <property type="component" value="Unassembled WGS sequence"/>
</dbReference>
<reference evidence="4" key="2">
    <citation type="submission" date="2023-05" db="EMBL/GenBank/DDBJ databases">
        <authorList>
            <consortium name="Lawrence Berkeley National Laboratory"/>
            <person name="Steindorff A."/>
            <person name="Hensen N."/>
            <person name="Bonometti L."/>
            <person name="Westerberg I."/>
            <person name="Brannstrom I.O."/>
            <person name="Guillou S."/>
            <person name="Cros-Aarteil S."/>
            <person name="Calhoun S."/>
            <person name="Haridas S."/>
            <person name="Kuo A."/>
            <person name="Mondo S."/>
            <person name="Pangilinan J."/>
            <person name="Riley R."/>
            <person name="Labutti K."/>
            <person name="Andreopoulos B."/>
            <person name="Lipzen A."/>
            <person name="Chen C."/>
            <person name="Yanf M."/>
            <person name="Daum C."/>
            <person name="Ng V."/>
            <person name="Clum A."/>
            <person name="Ohm R."/>
            <person name="Martin F."/>
            <person name="Silar P."/>
            <person name="Natvig D."/>
            <person name="Lalanne C."/>
            <person name="Gautier V."/>
            <person name="Ament-Velasquez S.L."/>
            <person name="Kruys A."/>
            <person name="Hutchinson M.I."/>
            <person name="Powell A.J."/>
            <person name="Barry K."/>
            <person name="Miller A.N."/>
            <person name="Grigoriev I.V."/>
            <person name="Debuchy R."/>
            <person name="Gladieux P."/>
            <person name="Thoren M.H."/>
            <person name="Johannesson H."/>
        </authorList>
    </citation>
    <scope>NUCLEOTIDE SEQUENCE</scope>
    <source>
        <strain evidence="4">CBS 538.74</strain>
    </source>
</reference>
<dbReference type="EMBL" id="MU856936">
    <property type="protein sequence ID" value="KAK4153581.1"/>
    <property type="molecule type" value="Genomic_DNA"/>
</dbReference>
<keyword evidence="5" id="KW-1185">Reference proteome</keyword>
<keyword evidence="2" id="KW-0342">GTP-binding</keyword>
<gene>
    <name evidence="4" type="ORF">C8A00DRAFT_33672</name>
</gene>
<comment type="caution">
    <text evidence="4">The sequence shown here is derived from an EMBL/GenBank/DDBJ whole genome shotgun (WGS) entry which is preliminary data.</text>
</comment>
<dbReference type="Pfam" id="PF00071">
    <property type="entry name" value="Ras"/>
    <property type="match status" value="1"/>
</dbReference>
<dbReference type="InterPro" id="IPR038718">
    <property type="entry name" value="SNF2-like_sf"/>
</dbReference>
<proteinExistence type="predicted"/>
<sequence>MASQQRTDTMNDTTPIDGRARRSLSDIIAMQPRLNMEHSGLPDPSKIIDDVGHGPSIQKLRPGFYLQKPNTDMASILANHFPRLVDRAAADGTFCSRPSTGETYCGACRNANSNLQTISVVVAPTTATLSAVRYVDGHFVESYYPTTENTFSKEIRVKGQEYATEIVDTAGQDEYTILNLKHFIGIHGYPLGNHPGGTSFDKAPSGCRPSGLLSARRPRVEAVALWLVADGHATVKSQRYQVVHGSELKRYSDEQDRALVATHQLFILSNNGTALKNCGTDTLQVTRSLPVADSRSTAPKQLSRTAHWAVGCRLVIVDEFHEVKAGGTHVYKTLRYLRGWLPKMRALFLSATPILVDLGKSLSGPLSLITREAWDRQRTYYRRSAQYFRDDLVKTFDRRHGRAEQGEAGHEDVVKRT</sequence>
<dbReference type="GO" id="GO:0003924">
    <property type="term" value="F:GTPase activity"/>
    <property type="evidence" value="ECO:0007669"/>
    <property type="project" value="InterPro"/>
</dbReference>
<name>A0AAN6VMM3_9PEZI</name>
<organism evidence="4 5">
    <name type="scientific">Chaetomidium leptoderma</name>
    <dbReference type="NCBI Taxonomy" id="669021"/>
    <lineage>
        <taxon>Eukaryota</taxon>
        <taxon>Fungi</taxon>
        <taxon>Dikarya</taxon>
        <taxon>Ascomycota</taxon>
        <taxon>Pezizomycotina</taxon>
        <taxon>Sordariomycetes</taxon>
        <taxon>Sordariomycetidae</taxon>
        <taxon>Sordariales</taxon>
        <taxon>Chaetomiaceae</taxon>
        <taxon>Chaetomidium</taxon>
    </lineage>
</organism>
<dbReference type="Gene3D" id="3.40.50.10810">
    <property type="entry name" value="Tandem AAA-ATPase domain"/>
    <property type="match status" value="1"/>
</dbReference>
<dbReference type="GO" id="GO:0005525">
    <property type="term" value="F:GTP binding"/>
    <property type="evidence" value="ECO:0007669"/>
    <property type="project" value="UniProtKB-KW"/>
</dbReference>